<dbReference type="AlphaFoldDB" id="A0A559JNE0"/>
<comment type="function">
    <text evidence="2 5">PPIases accelerate the folding of proteins. It catalyzes the cis-trans isomerization of proline imidic peptide bonds in oligopeptides.</text>
</comment>
<feature type="compositionally biased region" description="Polar residues" evidence="6">
    <location>
        <begin position="37"/>
        <end position="68"/>
    </location>
</feature>
<dbReference type="EC" id="5.2.1.8" evidence="5"/>
<keyword evidence="5" id="KW-0732">Signal</keyword>
<dbReference type="GO" id="GO:0003755">
    <property type="term" value="F:peptidyl-prolyl cis-trans isomerase activity"/>
    <property type="evidence" value="ECO:0007669"/>
    <property type="project" value="UniProtKB-UniRule"/>
</dbReference>
<protein>
    <recommendedName>
        <fullName evidence="5">Peptidyl-prolyl cis-trans isomerase</fullName>
        <shortName evidence="5">PPIase</shortName>
        <ecNumber evidence="5">5.2.1.8</ecNumber>
    </recommendedName>
</protein>
<evidence type="ECO:0000256" key="3">
    <source>
        <dbReference type="ARBA" id="ARBA00023110"/>
    </source>
</evidence>
<dbReference type="Pfam" id="PF00160">
    <property type="entry name" value="Pro_isomerase"/>
    <property type="match status" value="1"/>
</dbReference>
<comment type="catalytic activity">
    <reaction evidence="1 5">
        <text>[protein]-peptidylproline (omega=180) = [protein]-peptidylproline (omega=0)</text>
        <dbReference type="Rhea" id="RHEA:16237"/>
        <dbReference type="Rhea" id="RHEA-COMP:10747"/>
        <dbReference type="Rhea" id="RHEA-COMP:10748"/>
        <dbReference type="ChEBI" id="CHEBI:83833"/>
        <dbReference type="ChEBI" id="CHEBI:83834"/>
        <dbReference type="EC" id="5.2.1.8"/>
    </reaction>
</comment>
<dbReference type="Gene3D" id="2.40.100.10">
    <property type="entry name" value="Cyclophilin-like"/>
    <property type="match status" value="1"/>
</dbReference>
<keyword evidence="4 5" id="KW-0413">Isomerase</keyword>
<dbReference type="CDD" id="cd00317">
    <property type="entry name" value="cyclophilin"/>
    <property type="match status" value="1"/>
</dbReference>
<feature type="signal peptide" evidence="5">
    <location>
        <begin position="1"/>
        <end position="27"/>
    </location>
</feature>
<dbReference type="InterPro" id="IPR020892">
    <property type="entry name" value="Cyclophilin-type_PPIase_CS"/>
</dbReference>
<evidence type="ECO:0000256" key="5">
    <source>
        <dbReference type="RuleBase" id="RU363019"/>
    </source>
</evidence>
<dbReference type="PROSITE" id="PS50072">
    <property type="entry name" value="CSA_PPIASE_2"/>
    <property type="match status" value="1"/>
</dbReference>
<gene>
    <name evidence="8" type="ORF">FPZ45_09650</name>
</gene>
<evidence type="ECO:0000256" key="1">
    <source>
        <dbReference type="ARBA" id="ARBA00000971"/>
    </source>
</evidence>
<organism evidence="8 9">
    <name type="scientific">Cohnella terricola</name>
    <dbReference type="NCBI Taxonomy" id="1289167"/>
    <lineage>
        <taxon>Bacteria</taxon>
        <taxon>Bacillati</taxon>
        <taxon>Bacillota</taxon>
        <taxon>Bacilli</taxon>
        <taxon>Bacillales</taxon>
        <taxon>Paenibacillaceae</taxon>
        <taxon>Cohnella</taxon>
    </lineage>
</organism>
<evidence type="ECO:0000313" key="9">
    <source>
        <dbReference type="Proteomes" id="UP000316330"/>
    </source>
</evidence>
<dbReference type="GO" id="GO:0006457">
    <property type="term" value="P:protein folding"/>
    <property type="evidence" value="ECO:0007669"/>
    <property type="project" value="InterPro"/>
</dbReference>
<proteinExistence type="inferred from homology"/>
<dbReference type="InterPro" id="IPR029000">
    <property type="entry name" value="Cyclophilin-like_dom_sf"/>
</dbReference>
<dbReference type="PANTHER" id="PTHR45625">
    <property type="entry name" value="PEPTIDYL-PROLYL CIS-TRANS ISOMERASE-RELATED"/>
    <property type="match status" value="1"/>
</dbReference>
<dbReference type="PROSITE" id="PS51257">
    <property type="entry name" value="PROKAR_LIPOPROTEIN"/>
    <property type="match status" value="1"/>
</dbReference>
<accession>A0A559JNE0</accession>
<evidence type="ECO:0000259" key="7">
    <source>
        <dbReference type="PROSITE" id="PS50072"/>
    </source>
</evidence>
<keyword evidence="9" id="KW-1185">Reference proteome</keyword>
<evidence type="ECO:0000313" key="8">
    <source>
        <dbReference type="EMBL" id="TVY01391.1"/>
    </source>
</evidence>
<dbReference type="OrthoDB" id="9807797at2"/>
<name>A0A559JNE0_9BACL</name>
<keyword evidence="3 5" id="KW-0697">Rotamase</keyword>
<comment type="similarity">
    <text evidence="5">Belongs to the cyclophilin-type PPIase family.</text>
</comment>
<sequence length="239" mass="25202">MKSAKSRITLISLTIMALLLIATGCGAKPNNNGNNNQSSPDPTPSSVNGAPQQTQEASPMNEVDTSGDNPIVTIEMDSGKTIKIELYPKVAPNTVNNFISLVNKGFYDGTTFHRVIPGFMIQGGDPDGNGTGGPGYSIAGEFANNGFENNLKHTPGVISMARTNNPNSAGSQFFIMVEDAPFLDGQYAAFGKVIEGLDVANEIVAVDRNASDKPLTPQVMKKVTVDTRGASAPEPETIK</sequence>
<dbReference type="EMBL" id="VNJJ01000004">
    <property type="protein sequence ID" value="TVY01391.1"/>
    <property type="molecule type" value="Genomic_DNA"/>
</dbReference>
<feature type="region of interest" description="Disordered" evidence="6">
    <location>
        <begin position="30"/>
        <end position="70"/>
    </location>
</feature>
<dbReference type="InterPro" id="IPR044666">
    <property type="entry name" value="Cyclophilin_A-like"/>
</dbReference>
<dbReference type="Proteomes" id="UP000316330">
    <property type="component" value="Unassembled WGS sequence"/>
</dbReference>
<dbReference type="RefSeq" id="WP_144700665.1">
    <property type="nucleotide sequence ID" value="NZ_VNJJ01000004.1"/>
</dbReference>
<dbReference type="InterPro" id="IPR002130">
    <property type="entry name" value="Cyclophilin-type_PPIase_dom"/>
</dbReference>
<reference evidence="8 9" key="1">
    <citation type="submission" date="2019-07" db="EMBL/GenBank/DDBJ databases">
        <authorList>
            <person name="Kim J."/>
        </authorList>
    </citation>
    <scope>NUCLEOTIDE SEQUENCE [LARGE SCALE GENOMIC DNA]</scope>
    <source>
        <strain evidence="8 9">G13</strain>
    </source>
</reference>
<dbReference type="PRINTS" id="PR00153">
    <property type="entry name" value="CSAPPISMRASE"/>
</dbReference>
<comment type="caution">
    <text evidence="8">The sequence shown here is derived from an EMBL/GenBank/DDBJ whole genome shotgun (WGS) entry which is preliminary data.</text>
</comment>
<evidence type="ECO:0000256" key="4">
    <source>
        <dbReference type="ARBA" id="ARBA00023235"/>
    </source>
</evidence>
<feature type="domain" description="PPIase cyclophilin-type" evidence="7">
    <location>
        <begin position="82"/>
        <end position="225"/>
    </location>
</feature>
<dbReference type="SUPFAM" id="SSF50891">
    <property type="entry name" value="Cyclophilin-like"/>
    <property type="match status" value="1"/>
</dbReference>
<feature type="chain" id="PRO_5022259158" description="Peptidyl-prolyl cis-trans isomerase" evidence="5">
    <location>
        <begin position="28"/>
        <end position="239"/>
    </location>
</feature>
<evidence type="ECO:0000256" key="6">
    <source>
        <dbReference type="SAM" id="MobiDB-lite"/>
    </source>
</evidence>
<evidence type="ECO:0000256" key="2">
    <source>
        <dbReference type="ARBA" id="ARBA00002388"/>
    </source>
</evidence>
<dbReference type="PROSITE" id="PS00170">
    <property type="entry name" value="CSA_PPIASE_1"/>
    <property type="match status" value="1"/>
</dbReference>
<dbReference type="PANTHER" id="PTHR45625:SF4">
    <property type="entry name" value="PEPTIDYLPROLYL ISOMERASE DOMAIN AND WD REPEAT-CONTAINING PROTEIN 1"/>
    <property type="match status" value="1"/>
</dbReference>